<organism evidence="1 2">
    <name type="scientific">Catenaria anguillulae PL171</name>
    <dbReference type="NCBI Taxonomy" id="765915"/>
    <lineage>
        <taxon>Eukaryota</taxon>
        <taxon>Fungi</taxon>
        <taxon>Fungi incertae sedis</taxon>
        <taxon>Blastocladiomycota</taxon>
        <taxon>Blastocladiomycetes</taxon>
        <taxon>Blastocladiales</taxon>
        <taxon>Catenariaceae</taxon>
        <taxon>Catenaria</taxon>
    </lineage>
</organism>
<feature type="non-terminal residue" evidence="1">
    <location>
        <position position="1"/>
    </location>
</feature>
<dbReference type="AlphaFoldDB" id="A0A1Y2HYP1"/>
<sequence length="294" mass="32303">GGTNCRVVVFAEEFSNKFVRVLPLPNPNALVRAHNRQVEELCRWSEIFDVEPRPEVHLDVVDLRLVRANDEHVVDVGNDHHELVPLTSSVDTPVRSSAGKSVVTQNLAQVVSPFPAGLPQPIEGFAKHEYSTGREVASRRRKHVDEFMQVGVRVSADHIQGVDEPVVASSNRDASAHSSIGNCWRVGFEKVNSVLLSVTMGDESGFVASDVAVDVGLGRVHEHGGNWRAVVALCLGHRNYFPSAHLLQRLELNRHSLLPFVCVGSSKGLLDILWCLGHVYHNPCLTPALHGNHC</sequence>
<feature type="non-terminal residue" evidence="1">
    <location>
        <position position="294"/>
    </location>
</feature>
<name>A0A1Y2HYP1_9FUNG</name>
<keyword evidence="2" id="KW-1185">Reference proteome</keyword>
<evidence type="ECO:0000313" key="2">
    <source>
        <dbReference type="Proteomes" id="UP000193411"/>
    </source>
</evidence>
<accession>A0A1Y2HYP1</accession>
<proteinExistence type="predicted"/>
<dbReference type="Proteomes" id="UP000193411">
    <property type="component" value="Unassembled WGS sequence"/>
</dbReference>
<dbReference type="EMBL" id="MCFL01000005">
    <property type="protein sequence ID" value="ORZ39609.1"/>
    <property type="molecule type" value="Genomic_DNA"/>
</dbReference>
<protein>
    <submittedName>
        <fullName evidence="1">Uncharacterized protein</fullName>
    </submittedName>
</protein>
<comment type="caution">
    <text evidence="1">The sequence shown here is derived from an EMBL/GenBank/DDBJ whole genome shotgun (WGS) entry which is preliminary data.</text>
</comment>
<gene>
    <name evidence="1" type="ORF">BCR44DRAFT_409121</name>
</gene>
<evidence type="ECO:0000313" key="1">
    <source>
        <dbReference type="EMBL" id="ORZ39609.1"/>
    </source>
</evidence>
<reference evidence="1 2" key="1">
    <citation type="submission" date="2016-07" db="EMBL/GenBank/DDBJ databases">
        <title>Pervasive Adenine N6-methylation of Active Genes in Fungi.</title>
        <authorList>
            <consortium name="DOE Joint Genome Institute"/>
            <person name="Mondo S.J."/>
            <person name="Dannebaum R.O."/>
            <person name="Kuo R.C."/>
            <person name="Labutti K."/>
            <person name="Haridas S."/>
            <person name="Kuo A."/>
            <person name="Salamov A."/>
            <person name="Ahrendt S.R."/>
            <person name="Lipzen A."/>
            <person name="Sullivan W."/>
            <person name="Andreopoulos W.B."/>
            <person name="Clum A."/>
            <person name="Lindquist E."/>
            <person name="Daum C."/>
            <person name="Ramamoorthy G.K."/>
            <person name="Gryganskyi A."/>
            <person name="Culley D."/>
            <person name="Magnuson J.K."/>
            <person name="James T.Y."/>
            <person name="O'Malley M.A."/>
            <person name="Stajich J.E."/>
            <person name="Spatafora J.W."/>
            <person name="Visel A."/>
            <person name="Grigoriev I.V."/>
        </authorList>
    </citation>
    <scope>NUCLEOTIDE SEQUENCE [LARGE SCALE GENOMIC DNA]</scope>
    <source>
        <strain evidence="1 2">PL171</strain>
    </source>
</reference>